<reference evidence="2" key="1">
    <citation type="submission" date="2018-11" db="EMBL/GenBank/DDBJ databases">
        <authorList>
            <person name="Alioto T."/>
            <person name="Alioto T."/>
        </authorList>
    </citation>
    <scope>NUCLEOTIDE SEQUENCE</scope>
</reference>
<proteinExistence type="predicted"/>
<evidence type="ECO:0000313" key="3">
    <source>
        <dbReference type="Proteomes" id="UP000596742"/>
    </source>
</evidence>
<feature type="compositionally biased region" description="Basic residues" evidence="1">
    <location>
        <begin position="1"/>
        <end position="10"/>
    </location>
</feature>
<dbReference type="EMBL" id="UYJE01004679">
    <property type="protein sequence ID" value="VDI30336.1"/>
    <property type="molecule type" value="Genomic_DNA"/>
</dbReference>
<accession>A0A8B6E7C0</accession>
<keyword evidence="3" id="KW-1185">Reference proteome</keyword>
<organism evidence="2 3">
    <name type="scientific">Mytilus galloprovincialis</name>
    <name type="common">Mediterranean mussel</name>
    <dbReference type="NCBI Taxonomy" id="29158"/>
    <lineage>
        <taxon>Eukaryota</taxon>
        <taxon>Metazoa</taxon>
        <taxon>Spiralia</taxon>
        <taxon>Lophotrochozoa</taxon>
        <taxon>Mollusca</taxon>
        <taxon>Bivalvia</taxon>
        <taxon>Autobranchia</taxon>
        <taxon>Pteriomorphia</taxon>
        <taxon>Mytilida</taxon>
        <taxon>Mytiloidea</taxon>
        <taxon>Mytilidae</taxon>
        <taxon>Mytilinae</taxon>
        <taxon>Mytilus</taxon>
    </lineage>
</organism>
<dbReference type="OrthoDB" id="1740355at2759"/>
<dbReference type="Proteomes" id="UP000596742">
    <property type="component" value="Unassembled WGS sequence"/>
</dbReference>
<comment type="caution">
    <text evidence="2">The sequence shown here is derived from an EMBL/GenBank/DDBJ whole genome shotgun (WGS) entry which is preliminary data.</text>
</comment>
<sequence length="71" mass="8323">MAPHQYRRNVNKQPEIYDINSDLPQNNSYPAHDNEPELYCFEDFIPSDEPVQYCNVESMHPSEMTCLSCIN</sequence>
<feature type="non-terminal residue" evidence="2">
    <location>
        <position position="71"/>
    </location>
</feature>
<feature type="region of interest" description="Disordered" evidence="1">
    <location>
        <begin position="1"/>
        <end position="28"/>
    </location>
</feature>
<evidence type="ECO:0000256" key="1">
    <source>
        <dbReference type="SAM" id="MobiDB-lite"/>
    </source>
</evidence>
<evidence type="ECO:0000313" key="2">
    <source>
        <dbReference type="EMBL" id="VDI30336.1"/>
    </source>
</evidence>
<dbReference type="AlphaFoldDB" id="A0A8B6E7C0"/>
<gene>
    <name evidence="2" type="ORF">MGAL_10B077630</name>
</gene>
<name>A0A8B6E7C0_MYTGA</name>
<protein>
    <submittedName>
        <fullName evidence="2">Uncharacterized protein</fullName>
    </submittedName>
</protein>